<protein>
    <submittedName>
        <fullName evidence="1">Uncharacterized protein</fullName>
    </submittedName>
</protein>
<evidence type="ECO:0000313" key="1">
    <source>
        <dbReference type="EMBL" id="KAF6734957.1"/>
    </source>
</evidence>
<evidence type="ECO:0000313" key="2">
    <source>
        <dbReference type="Proteomes" id="UP000646548"/>
    </source>
</evidence>
<reference evidence="1" key="1">
    <citation type="journal article" name="BMC Genomics">
        <title>Long-read sequencing and de novo genome assembly of marine medaka (Oryzias melastigma).</title>
        <authorList>
            <person name="Liang P."/>
            <person name="Saqib H.S.A."/>
            <person name="Ni X."/>
            <person name="Shen Y."/>
        </authorList>
    </citation>
    <scope>NUCLEOTIDE SEQUENCE</scope>
    <source>
        <strain evidence="1">Bigg-433</strain>
    </source>
</reference>
<gene>
    <name evidence="1" type="ORF">FQA47_004357</name>
</gene>
<dbReference type="Proteomes" id="UP000646548">
    <property type="component" value="Unassembled WGS sequence"/>
</dbReference>
<accession>A0A834FJ35</accession>
<comment type="caution">
    <text evidence="1">The sequence shown here is derived from an EMBL/GenBank/DDBJ whole genome shotgun (WGS) entry which is preliminary data.</text>
</comment>
<proteinExistence type="predicted"/>
<name>A0A834FJ35_ORYME</name>
<dbReference type="EMBL" id="WKFB01000123">
    <property type="protein sequence ID" value="KAF6734957.1"/>
    <property type="molecule type" value="Genomic_DNA"/>
</dbReference>
<organism evidence="1 2">
    <name type="scientific">Oryzias melastigma</name>
    <name type="common">Marine medaka</name>
    <dbReference type="NCBI Taxonomy" id="30732"/>
    <lineage>
        <taxon>Eukaryota</taxon>
        <taxon>Metazoa</taxon>
        <taxon>Chordata</taxon>
        <taxon>Craniata</taxon>
        <taxon>Vertebrata</taxon>
        <taxon>Euteleostomi</taxon>
        <taxon>Actinopterygii</taxon>
        <taxon>Neopterygii</taxon>
        <taxon>Teleostei</taxon>
        <taxon>Neoteleostei</taxon>
        <taxon>Acanthomorphata</taxon>
        <taxon>Ovalentaria</taxon>
        <taxon>Atherinomorphae</taxon>
        <taxon>Beloniformes</taxon>
        <taxon>Adrianichthyidae</taxon>
        <taxon>Oryziinae</taxon>
        <taxon>Oryzias</taxon>
    </lineage>
</organism>
<sequence>MPRPLLPEHPPTPLSEEVLVTVGAARPLGGGAIPMMAQSVNAIELVGHRGGYAVPVGRGVVFRVHSEVVCVCVWGGDGVSD</sequence>
<dbReference type="AlphaFoldDB" id="A0A834FJ35"/>